<sequence>QILKLIAALTTVAISRRLSLDIHPSLYKTIDPSSLSHSPQATACRSITTTHIASHHSRTSS</sequence>
<dbReference type="Gramene" id="AET1Gv20192000.1">
    <property type="protein sequence ID" value="AET1Gv20192000.1"/>
    <property type="gene ID" value="AET1Gv20192000"/>
</dbReference>
<evidence type="ECO:0000313" key="2">
    <source>
        <dbReference type="Proteomes" id="UP000015105"/>
    </source>
</evidence>
<keyword evidence="2" id="KW-1185">Reference proteome</keyword>
<name>A0A452XWD8_AEGTS</name>
<reference evidence="2" key="1">
    <citation type="journal article" date="2014" name="Science">
        <title>Ancient hybridizations among the ancestral genomes of bread wheat.</title>
        <authorList>
            <consortium name="International Wheat Genome Sequencing Consortium,"/>
            <person name="Marcussen T."/>
            <person name="Sandve S.R."/>
            <person name="Heier L."/>
            <person name="Spannagl M."/>
            <person name="Pfeifer M."/>
            <person name="Jakobsen K.S."/>
            <person name="Wulff B.B."/>
            <person name="Steuernagel B."/>
            <person name="Mayer K.F."/>
            <person name="Olsen O.A."/>
        </authorList>
    </citation>
    <scope>NUCLEOTIDE SEQUENCE [LARGE SCALE GENOMIC DNA]</scope>
    <source>
        <strain evidence="2">cv. AL8/78</strain>
    </source>
</reference>
<reference evidence="1" key="4">
    <citation type="submission" date="2019-03" db="UniProtKB">
        <authorList>
            <consortium name="EnsemblPlants"/>
        </authorList>
    </citation>
    <scope>IDENTIFICATION</scope>
</reference>
<dbReference type="Proteomes" id="UP000015105">
    <property type="component" value="Chromosome 1D"/>
</dbReference>
<reference evidence="1" key="3">
    <citation type="journal article" date="2017" name="Nature">
        <title>Genome sequence of the progenitor of the wheat D genome Aegilops tauschii.</title>
        <authorList>
            <person name="Luo M.C."/>
            <person name="Gu Y.Q."/>
            <person name="Puiu D."/>
            <person name="Wang H."/>
            <person name="Twardziok S.O."/>
            <person name="Deal K.R."/>
            <person name="Huo N."/>
            <person name="Zhu T."/>
            <person name="Wang L."/>
            <person name="Wang Y."/>
            <person name="McGuire P.E."/>
            <person name="Liu S."/>
            <person name="Long H."/>
            <person name="Ramasamy R.K."/>
            <person name="Rodriguez J.C."/>
            <person name="Van S.L."/>
            <person name="Yuan L."/>
            <person name="Wang Z."/>
            <person name="Xia Z."/>
            <person name="Xiao L."/>
            <person name="Anderson O.D."/>
            <person name="Ouyang S."/>
            <person name="Liang Y."/>
            <person name="Zimin A.V."/>
            <person name="Pertea G."/>
            <person name="Qi P."/>
            <person name="Bennetzen J.L."/>
            <person name="Dai X."/>
            <person name="Dawson M.W."/>
            <person name="Muller H.G."/>
            <person name="Kugler K."/>
            <person name="Rivarola-Duarte L."/>
            <person name="Spannagl M."/>
            <person name="Mayer K.F.X."/>
            <person name="Lu F.H."/>
            <person name="Bevan M.W."/>
            <person name="Leroy P."/>
            <person name="Li P."/>
            <person name="You F.M."/>
            <person name="Sun Q."/>
            <person name="Liu Z."/>
            <person name="Lyons E."/>
            <person name="Wicker T."/>
            <person name="Salzberg S.L."/>
            <person name="Devos K.M."/>
            <person name="Dvorak J."/>
        </authorList>
    </citation>
    <scope>NUCLEOTIDE SEQUENCE [LARGE SCALE GENOMIC DNA]</scope>
    <source>
        <strain evidence="1">cv. AL8/78</strain>
    </source>
</reference>
<reference evidence="2" key="2">
    <citation type="journal article" date="2017" name="Nat. Plants">
        <title>The Aegilops tauschii genome reveals multiple impacts of transposons.</title>
        <authorList>
            <person name="Zhao G."/>
            <person name="Zou C."/>
            <person name="Li K."/>
            <person name="Wang K."/>
            <person name="Li T."/>
            <person name="Gao L."/>
            <person name="Zhang X."/>
            <person name="Wang H."/>
            <person name="Yang Z."/>
            <person name="Liu X."/>
            <person name="Jiang W."/>
            <person name="Mao L."/>
            <person name="Kong X."/>
            <person name="Jiao Y."/>
            <person name="Jia J."/>
        </authorList>
    </citation>
    <scope>NUCLEOTIDE SEQUENCE [LARGE SCALE GENOMIC DNA]</scope>
    <source>
        <strain evidence="2">cv. AL8/78</strain>
    </source>
</reference>
<organism evidence="1 2">
    <name type="scientific">Aegilops tauschii subsp. strangulata</name>
    <name type="common">Goatgrass</name>
    <dbReference type="NCBI Taxonomy" id="200361"/>
    <lineage>
        <taxon>Eukaryota</taxon>
        <taxon>Viridiplantae</taxon>
        <taxon>Streptophyta</taxon>
        <taxon>Embryophyta</taxon>
        <taxon>Tracheophyta</taxon>
        <taxon>Spermatophyta</taxon>
        <taxon>Magnoliopsida</taxon>
        <taxon>Liliopsida</taxon>
        <taxon>Poales</taxon>
        <taxon>Poaceae</taxon>
        <taxon>BOP clade</taxon>
        <taxon>Pooideae</taxon>
        <taxon>Triticodae</taxon>
        <taxon>Triticeae</taxon>
        <taxon>Triticinae</taxon>
        <taxon>Aegilops</taxon>
    </lineage>
</organism>
<reference evidence="1" key="5">
    <citation type="journal article" date="2021" name="G3 (Bethesda)">
        <title>Aegilops tauschii genome assembly Aet v5.0 features greater sequence contiguity and improved annotation.</title>
        <authorList>
            <person name="Wang L."/>
            <person name="Zhu T."/>
            <person name="Rodriguez J.C."/>
            <person name="Deal K.R."/>
            <person name="Dubcovsky J."/>
            <person name="McGuire P.E."/>
            <person name="Lux T."/>
            <person name="Spannagl M."/>
            <person name="Mayer K.F.X."/>
            <person name="Baldrich P."/>
            <person name="Meyers B.C."/>
            <person name="Huo N."/>
            <person name="Gu Y.Q."/>
            <person name="Zhou H."/>
            <person name="Devos K.M."/>
            <person name="Bennetzen J.L."/>
            <person name="Unver T."/>
            <person name="Budak H."/>
            <person name="Gulick P.J."/>
            <person name="Galiba G."/>
            <person name="Kalapos B."/>
            <person name="Nelson D.R."/>
            <person name="Li P."/>
            <person name="You F.M."/>
            <person name="Luo M.C."/>
            <person name="Dvorak J."/>
        </authorList>
    </citation>
    <scope>NUCLEOTIDE SEQUENCE [LARGE SCALE GENOMIC DNA]</scope>
    <source>
        <strain evidence="1">cv. AL8/78</strain>
    </source>
</reference>
<dbReference type="EnsemblPlants" id="AET1Gv20192000.1">
    <property type="protein sequence ID" value="AET1Gv20192000.1"/>
    <property type="gene ID" value="AET1Gv20192000"/>
</dbReference>
<accession>A0A452XWD8</accession>
<dbReference type="AlphaFoldDB" id="A0A452XWD8"/>
<proteinExistence type="predicted"/>
<evidence type="ECO:0000313" key="1">
    <source>
        <dbReference type="EnsemblPlants" id="AET1Gv20192000.1"/>
    </source>
</evidence>
<protein>
    <submittedName>
        <fullName evidence="1">Uncharacterized protein</fullName>
    </submittedName>
</protein>